<organism evidence="2 3">
    <name type="scientific">Aphanocapsa feldmannii 277cV</name>
    <dbReference type="NCBI Taxonomy" id="2507553"/>
    <lineage>
        <taxon>Bacteria</taxon>
        <taxon>Bacillati</taxon>
        <taxon>Cyanobacteriota</taxon>
        <taxon>Cyanophyceae</taxon>
        <taxon>Oscillatoriophycideae</taxon>
        <taxon>Chroococcales</taxon>
        <taxon>Microcystaceae</taxon>
        <taxon>Aphanocapsa</taxon>
    </lineage>
</organism>
<dbReference type="CDD" id="cd09132">
    <property type="entry name" value="PLDc_unchar4"/>
    <property type="match status" value="1"/>
</dbReference>
<protein>
    <submittedName>
        <fullName evidence="2">Phospholipase</fullName>
    </submittedName>
</protein>
<accession>A0A524RL44</accession>
<feature type="domain" description="PLD phosphodiesterase" evidence="1">
    <location>
        <begin position="194"/>
        <end position="225"/>
    </location>
</feature>
<reference evidence="2 3" key="1">
    <citation type="journal article" date="2019" name="mSystems">
        <title>Life at home and on the roam: Genomic adaptions reflect the dual lifestyle of an intracellular, facultative symbiont.</title>
        <authorList>
            <person name="Burgsdorf I."/>
        </authorList>
    </citation>
    <scope>NUCLEOTIDE SEQUENCE [LARGE SCALE GENOMIC DNA]</scope>
    <source>
        <strain evidence="2">277cV</strain>
    </source>
</reference>
<dbReference type="GO" id="GO:0003824">
    <property type="term" value="F:catalytic activity"/>
    <property type="evidence" value="ECO:0007669"/>
    <property type="project" value="InterPro"/>
</dbReference>
<name>A0A524RL44_9CHRO</name>
<dbReference type="NCBIfam" id="NF038319">
    <property type="entry name" value="DISARM_DrmC_I"/>
    <property type="match status" value="1"/>
</dbReference>
<dbReference type="PROSITE" id="PS50035">
    <property type="entry name" value="PLD"/>
    <property type="match status" value="1"/>
</dbReference>
<dbReference type="GO" id="GO:0006793">
    <property type="term" value="P:phosphorus metabolic process"/>
    <property type="evidence" value="ECO:0007669"/>
    <property type="project" value="UniProtKB-ARBA"/>
</dbReference>
<dbReference type="SUPFAM" id="SSF56024">
    <property type="entry name" value="Phospholipase D/nuclease"/>
    <property type="match status" value="1"/>
</dbReference>
<dbReference type="InterPro" id="IPR001736">
    <property type="entry name" value="PLipase_D/transphosphatidylase"/>
</dbReference>
<dbReference type="Gene3D" id="3.30.870.10">
    <property type="entry name" value="Endonuclease Chain A"/>
    <property type="match status" value="1"/>
</dbReference>
<evidence type="ECO:0000259" key="1">
    <source>
        <dbReference type="PROSITE" id="PS50035"/>
    </source>
</evidence>
<dbReference type="Pfam" id="PF13091">
    <property type="entry name" value="PLDc_2"/>
    <property type="match status" value="1"/>
</dbReference>
<dbReference type="Proteomes" id="UP000317990">
    <property type="component" value="Unassembled WGS sequence"/>
</dbReference>
<dbReference type="AlphaFoldDB" id="A0A524RL44"/>
<comment type="caution">
    <text evidence="2">The sequence shown here is derived from an EMBL/GenBank/DDBJ whole genome shotgun (WGS) entry which is preliminary data.</text>
</comment>
<sequence length="261" mass="29132">MALTLPSQTLRAVAAKLRQLSYVPTSWQGILAGINADGRGQLGPFLVKLVREGGSPQLMAMVLEHLADQREALQQERDAWSFVWSGPDPAHAKTADTFATVNQLIQQAQTSLLIATYNIGLSSQFQDLMESIADRLECGQLQRVELFFHPIQIADRLGADPLATIRQWFDEKVWPWSAKPCVYVDQRLLSGSSERCYQHAKVLVADAATERSSALVTSANFSETAQRHNFEAGWLVREPWRADQVAKHFQLMVAEGLFVQV</sequence>
<evidence type="ECO:0000313" key="2">
    <source>
        <dbReference type="EMBL" id="TGG90690.1"/>
    </source>
</evidence>
<proteinExistence type="predicted"/>
<gene>
    <name evidence="2" type="ORF">ERJ67_10175</name>
</gene>
<evidence type="ECO:0000313" key="3">
    <source>
        <dbReference type="Proteomes" id="UP000317990"/>
    </source>
</evidence>
<dbReference type="InterPro" id="IPR025202">
    <property type="entry name" value="PLD-like_dom"/>
</dbReference>
<dbReference type="EMBL" id="SRMO01000086">
    <property type="protein sequence ID" value="TGG90690.1"/>
    <property type="molecule type" value="Genomic_DNA"/>
</dbReference>
<dbReference type="InterPro" id="IPR047955">
    <property type="entry name" value="DrmC-like"/>
</dbReference>